<gene>
    <name evidence="3" type="ORF">A2118_02975</name>
</gene>
<keyword evidence="1" id="KW-0804">Transcription</keyword>
<dbReference type="EMBL" id="MFKN01000043">
    <property type="protein sequence ID" value="OGG39745.1"/>
    <property type="molecule type" value="Genomic_DNA"/>
</dbReference>
<dbReference type="InterPro" id="IPR007759">
    <property type="entry name" value="Asxl_HARE-HTH"/>
</dbReference>
<reference evidence="3 4" key="1">
    <citation type="journal article" date="2016" name="Nat. Commun.">
        <title>Thousands of microbial genomes shed light on interconnected biogeochemical processes in an aquifer system.</title>
        <authorList>
            <person name="Anantharaman K."/>
            <person name="Brown C.T."/>
            <person name="Hug L.A."/>
            <person name="Sharon I."/>
            <person name="Castelle C.J."/>
            <person name="Probst A.J."/>
            <person name="Thomas B.C."/>
            <person name="Singh A."/>
            <person name="Wilkins M.J."/>
            <person name="Karaoz U."/>
            <person name="Brodie E.L."/>
            <person name="Williams K.H."/>
            <person name="Hubbard S.S."/>
            <person name="Banfield J.F."/>
        </authorList>
    </citation>
    <scope>NUCLEOTIDE SEQUENCE [LARGE SCALE GENOMIC DNA]</scope>
</reference>
<dbReference type="GO" id="GO:0006355">
    <property type="term" value="P:regulation of DNA-templated transcription"/>
    <property type="evidence" value="ECO:0007669"/>
    <property type="project" value="InterPro"/>
</dbReference>
<protein>
    <recommendedName>
        <fullName evidence="2">HTH HARE-type domain-containing protein</fullName>
    </recommendedName>
</protein>
<dbReference type="PROSITE" id="PS51913">
    <property type="entry name" value="HTH_HARE"/>
    <property type="match status" value="1"/>
</dbReference>
<comment type="caution">
    <text evidence="3">The sequence shown here is derived from an EMBL/GenBank/DDBJ whole genome shotgun (WGS) entry which is preliminary data.</text>
</comment>
<sequence>MTKVEAIKQVLEDNGGAASWKIIYNNIEKYYPTAKQSGEWEAGIRGVLYREIRNNKNFKKIGLGIFALNEYSEEETPKKTDTLRMHSFIEGICLELGNFKNFNTYTADPSATFKDRVKLFDLTTAKNIPSFTYSDIVSEVKRIDVIWFNRSGFQFPQKVFEVVDSVGTLTGAFNRSLQLLNFRTGFYIIAPEEHRTKFEKQIKLEPYLSNSDKFKFVNYDEMVELYNNASKTNSLESKIFQF</sequence>
<evidence type="ECO:0000256" key="1">
    <source>
        <dbReference type="ARBA" id="ARBA00023163"/>
    </source>
</evidence>
<name>A0A1F6BS27_9BACT</name>
<accession>A0A1F6BS27</accession>
<organism evidence="3 4">
    <name type="scientific">Candidatus Kaiserbacteria bacterium GWA2_50_9</name>
    <dbReference type="NCBI Taxonomy" id="1798474"/>
    <lineage>
        <taxon>Bacteria</taxon>
        <taxon>Candidatus Kaiseribacteriota</taxon>
    </lineage>
</organism>
<feature type="domain" description="HTH HARE-type" evidence="2">
    <location>
        <begin position="1"/>
        <end position="71"/>
    </location>
</feature>
<dbReference type="AlphaFoldDB" id="A0A1F6BS27"/>
<evidence type="ECO:0000313" key="3">
    <source>
        <dbReference type="EMBL" id="OGG39745.1"/>
    </source>
</evidence>
<dbReference type="Proteomes" id="UP000179014">
    <property type="component" value="Unassembled WGS sequence"/>
</dbReference>
<proteinExistence type="predicted"/>
<evidence type="ECO:0000313" key="4">
    <source>
        <dbReference type="Proteomes" id="UP000179014"/>
    </source>
</evidence>
<evidence type="ECO:0000259" key="2">
    <source>
        <dbReference type="PROSITE" id="PS51913"/>
    </source>
</evidence>
<dbReference type="STRING" id="1798474.A2118_02975"/>